<dbReference type="Proteomes" id="UP000756346">
    <property type="component" value="Unassembled WGS sequence"/>
</dbReference>
<evidence type="ECO:0000313" key="4">
    <source>
        <dbReference type="EMBL" id="KAH7025013.1"/>
    </source>
</evidence>
<name>A0A9P9BJ95_9PEZI</name>
<organism evidence="4 5">
    <name type="scientific">Microdochium trichocladiopsis</name>
    <dbReference type="NCBI Taxonomy" id="1682393"/>
    <lineage>
        <taxon>Eukaryota</taxon>
        <taxon>Fungi</taxon>
        <taxon>Dikarya</taxon>
        <taxon>Ascomycota</taxon>
        <taxon>Pezizomycotina</taxon>
        <taxon>Sordariomycetes</taxon>
        <taxon>Xylariomycetidae</taxon>
        <taxon>Xylariales</taxon>
        <taxon>Microdochiaceae</taxon>
        <taxon>Microdochium</taxon>
    </lineage>
</organism>
<dbReference type="SUPFAM" id="SSF51735">
    <property type="entry name" value="NAD(P)-binding Rossmann-fold domains"/>
    <property type="match status" value="1"/>
</dbReference>
<keyword evidence="5" id="KW-1185">Reference proteome</keyword>
<dbReference type="GO" id="GO:0000140">
    <property type="term" value="F:acylglycerone-phosphate reductase (NADP+) activity"/>
    <property type="evidence" value="ECO:0007669"/>
    <property type="project" value="TreeGrafter"/>
</dbReference>
<evidence type="ECO:0000313" key="5">
    <source>
        <dbReference type="Proteomes" id="UP000756346"/>
    </source>
</evidence>
<gene>
    <name evidence="4" type="ORF">B0I36DRAFT_251011</name>
</gene>
<protein>
    <submittedName>
        <fullName evidence="4">Short chain dehydrogenase</fullName>
    </submittedName>
</protein>
<dbReference type="GO" id="GO:0005811">
    <property type="term" value="C:lipid droplet"/>
    <property type="evidence" value="ECO:0007669"/>
    <property type="project" value="TreeGrafter"/>
</dbReference>
<dbReference type="GO" id="GO:0004806">
    <property type="term" value="F:triacylglycerol lipase activity"/>
    <property type="evidence" value="ECO:0007669"/>
    <property type="project" value="TreeGrafter"/>
</dbReference>
<dbReference type="PRINTS" id="PR00081">
    <property type="entry name" value="GDHRDH"/>
</dbReference>
<proteinExistence type="inferred from homology"/>
<dbReference type="AlphaFoldDB" id="A0A9P9BJ95"/>
<dbReference type="RefSeq" id="XP_046008561.1">
    <property type="nucleotide sequence ID" value="XM_046150582.1"/>
</dbReference>
<evidence type="ECO:0000256" key="1">
    <source>
        <dbReference type="ARBA" id="ARBA00006484"/>
    </source>
</evidence>
<keyword evidence="2" id="KW-0560">Oxidoreductase</keyword>
<evidence type="ECO:0000256" key="2">
    <source>
        <dbReference type="ARBA" id="ARBA00023002"/>
    </source>
</evidence>
<dbReference type="GO" id="GO:0006654">
    <property type="term" value="P:phosphatidic acid biosynthetic process"/>
    <property type="evidence" value="ECO:0007669"/>
    <property type="project" value="TreeGrafter"/>
</dbReference>
<dbReference type="GO" id="GO:0005783">
    <property type="term" value="C:endoplasmic reticulum"/>
    <property type="evidence" value="ECO:0007669"/>
    <property type="project" value="TreeGrafter"/>
</dbReference>
<comment type="caution">
    <text evidence="4">The sequence shown here is derived from an EMBL/GenBank/DDBJ whole genome shotgun (WGS) entry which is preliminary data.</text>
</comment>
<dbReference type="GO" id="GO:0019433">
    <property type="term" value="P:triglyceride catabolic process"/>
    <property type="evidence" value="ECO:0007669"/>
    <property type="project" value="TreeGrafter"/>
</dbReference>
<dbReference type="GeneID" id="70180128"/>
<dbReference type="PRINTS" id="PR00080">
    <property type="entry name" value="SDRFAMILY"/>
</dbReference>
<sequence length="301" mass="32098">MTPSPKRTVLITGCSAGGIGDYLAQAFHARGDCRVFATARNPSKMSHLAALGIETLALDVTSAESIASCVGKVAAETNGRGLDVLVNNAGNGSPGPLMETDMEAARHVMELNFWAVLETTRGFLPLLIKSGRGVIVNNTSAGSSILLLWAGVYSLAKAATAMMCEVLRLELEPLGVQVVDIKTGGVKTNFHSNQLGDSRDPTLVPGSLYETARKEIEAHMGGKELREGAVEVDVYATKVVADLLGGKRAPRFVWQGAGSRLLWMSLTFFPSSVMDMLVRQVSKLDVIEKVMKDARRVGGKP</sequence>
<dbReference type="InterPro" id="IPR036291">
    <property type="entry name" value="NAD(P)-bd_dom_sf"/>
</dbReference>
<dbReference type="OrthoDB" id="2102561at2759"/>
<dbReference type="EMBL" id="JAGTJQ010000009">
    <property type="protein sequence ID" value="KAH7025013.1"/>
    <property type="molecule type" value="Genomic_DNA"/>
</dbReference>
<evidence type="ECO:0000256" key="3">
    <source>
        <dbReference type="RuleBase" id="RU000363"/>
    </source>
</evidence>
<comment type="similarity">
    <text evidence="1 3">Belongs to the short-chain dehydrogenases/reductases (SDR) family.</text>
</comment>
<dbReference type="Gene3D" id="3.40.50.720">
    <property type="entry name" value="NAD(P)-binding Rossmann-like Domain"/>
    <property type="match status" value="1"/>
</dbReference>
<dbReference type="InterPro" id="IPR002347">
    <property type="entry name" value="SDR_fam"/>
</dbReference>
<dbReference type="PANTHER" id="PTHR44169">
    <property type="entry name" value="NADPH-DEPENDENT 1-ACYLDIHYDROXYACETONE PHOSPHATE REDUCTASE"/>
    <property type="match status" value="1"/>
</dbReference>
<accession>A0A9P9BJ95</accession>
<dbReference type="PANTHER" id="PTHR44169:SF3">
    <property type="entry name" value="SHORT-CHAIN DEHYDROGENASE SRDE"/>
    <property type="match status" value="1"/>
</dbReference>
<dbReference type="Pfam" id="PF00106">
    <property type="entry name" value="adh_short"/>
    <property type="match status" value="1"/>
</dbReference>
<reference evidence="4" key="1">
    <citation type="journal article" date="2021" name="Nat. Commun.">
        <title>Genetic determinants of endophytism in the Arabidopsis root mycobiome.</title>
        <authorList>
            <person name="Mesny F."/>
            <person name="Miyauchi S."/>
            <person name="Thiergart T."/>
            <person name="Pickel B."/>
            <person name="Atanasova L."/>
            <person name="Karlsson M."/>
            <person name="Huettel B."/>
            <person name="Barry K.W."/>
            <person name="Haridas S."/>
            <person name="Chen C."/>
            <person name="Bauer D."/>
            <person name="Andreopoulos W."/>
            <person name="Pangilinan J."/>
            <person name="LaButti K."/>
            <person name="Riley R."/>
            <person name="Lipzen A."/>
            <person name="Clum A."/>
            <person name="Drula E."/>
            <person name="Henrissat B."/>
            <person name="Kohler A."/>
            <person name="Grigoriev I.V."/>
            <person name="Martin F.M."/>
            <person name="Hacquard S."/>
        </authorList>
    </citation>
    <scope>NUCLEOTIDE SEQUENCE</scope>
    <source>
        <strain evidence="4">MPI-CAGE-CH-0230</strain>
    </source>
</reference>